<evidence type="ECO:0000256" key="1">
    <source>
        <dbReference type="ARBA" id="ARBA00022857"/>
    </source>
</evidence>
<dbReference type="EMBL" id="CADCWK010000344">
    <property type="protein sequence ID" value="CAA9573579.1"/>
    <property type="molecule type" value="Genomic_DNA"/>
</dbReference>
<dbReference type="PANTHER" id="PTHR48106">
    <property type="entry name" value="QUINONE OXIDOREDUCTASE PIG3-RELATED"/>
    <property type="match status" value="1"/>
</dbReference>
<dbReference type="InterPro" id="IPR020843">
    <property type="entry name" value="ER"/>
</dbReference>
<proteinExistence type="predicted"/>
<organism evidence="4">
    <name type="scientific">uncultured Thermomicrobiales bacterium</name>
    <dbReference type="NCBI Taxonomy" id="1645740"/>
    <lineage>
        <taxon>Bacteria</taxon>
        <taxon>Pseudomonadati</taxon>
        <taxon>Thermomicrobiota</taxon>
        <taxon>Thermomicrobia</taxon>
        <taxon>Thermomicrobiales</taxon>
        <taxon>environmental samples</taxon>
    </lineage>
</organism>
<dbReference type="SUPFAM" id="SSF51735">
    <property type="entry name" value="NAD(P)-binding Rossmann-fold domains"/>
    <property type="match status" value="1"/>
</dbReference>
<dbReference type="InterPro" id="IPR036291">
    <property type="entry name" value="NAD(P)-bd_dom_sf"/>
</dbReference>
<dbReference type="InterPro" id="IPR014189">
    <property type="entry name" value="Quinone_OxRdtase_PIG3"/>
</dbReference>
<accession>A0A6J4VB60</accession>
<dbReference type="Gene3D" id="3.40.50.720">
    <property type="entry name" value="NAD(P)-binding Rossmann-like Domain"/>
    <property type="match status" value="1"/>
</dbReference>
<keyword evidence="2 4" id="KW-0560">Oxidoreductase</keyword>
<dbReference type="EC" id="1.6.5.5" evidence="4"/>
<reference evidence="4" key="1">
    <citation type="submission" date="2020-02" db="EMBL/GenBank/DDBJ databases">
        <authorList>
            <person name="Meier V. D."/>
        </authorList>
    </citation>
    <scope>NUCLEOTIDE SEQUENCE</scope>
    <source>
        <strain evidence="4">AVDCRST_MAG33</strain>
    </source>
</reference>
<dbReference type="SMART" id="SM00829">
    <property type="entry name" value="PKS_ER"/>
    <property type="match status" value="1"/>
</dbReference>
<dbReference type="GO" id="GO:0070402">
    <property type="term" value="F:NADPH binding"/>
    <property type="evidence" value="ECO:0007669"/>
    <property type="project" value="TreeGrafter"/>
</dbReference>
<protein>
    <submittedName>
        <fullName evidence="4">Quinone oxidoreductase</fullName>
        <ecNumber evidence="4">1.6.5.5</ecNumber>
    </submittedName>
</protein>
<dbReference type="Pfam" id="PF08240">
    <property type="entry name" value="ADH_N"/>
    <property type="match status" value="1"/>
</dbReference>
<dbReference type="Gene3D" id="3.90.180.10">
    <property type="entry name" value="Medium-chain alcohol dehydrogenases, catalytic domain"/>
    <property type="match status" value="1"/>
</dbReference>
<dbReference type="AlphaFoldDB" id="A0A6J4VB60"/>
<dbReference type="PANTHER" id="PTHR48106:SF8">
    <property type="entry name" value="OS02G0805600 PROTEIN"/>
    <property type="match status" value="1"/>
</dbReference>
<evidence type="ECO:0000256" key="2">
    <source>
        <dbReference type="ARBA" id="ARBA00023002"/>
    </source>
</evidence>
<dbReference type="InterPro" id="IPR013149">
    <property type="entry name" value="ADH-like_C"/>
</dbReference>
<dbReference type="CDD" id="cd05276">
    <property type="entry name" value="p53_inducible_oxidoreductase"/>
    <property type="match status" value="1"/>
</dbReference>
<dbReference type="InterPro" id="IPR011032">
    <property type="entry name" value="GroES-like_sf"/>
</dbReference>
<dbReference type="InterPro" id="IPR013154">
    <property type="entry name" value="ADH-like_N"/>
</dbReference>
<gene>
    <name evidence="4" type="ORF">AVDCRST_MAG33-2798</name>
</gene>
<dbReference type="SUPFAM" id="SSF50129">
    <property type="entry name" value="GroES-like"/>
    <property type="match status" value="1"/>
</dbReference>
<dbReference type="Pfam" id="PF00107">
    <property type="entry name" value="ADH_zinc_N"/>
    <property type="match status" value="1"/>
</dbReference>
<sequence length="312" mass="32086">MHAVTIVDNALEWREQPDPVPGVGEVLVRVRAAGLNAADRLQVMGFYPAPPGSPPDIPGLELAGEVAALGPGVERLAVGDRVMAVVAGGGQAELCVVHERHLLRVPEHMDWAAAGGFPEAFTTAYDALFTQAQLSVGERLCVHGAAGGVGIAGVQLGIAAGATVVATVRNEALRDAVAAFGADVVAPEGFADRGPFDVVLELVGGPNIPDDIRSLATGGRIAVIGASAGGTAELSLFDLMRTRGRIHGSTLRARSLEEKATVARTIEKHVLPLLGTGGLRVPVEATFPMADVAAAYEHFAAGGKLGKILLMT</sequence>
<evidence type="ECO:0000313" key="4">
    <source>
        <dbReference type="EMBL" id="CAA9573579.1"/>
    </source>
</evidence>
<name>A0A6J4VB60_9BACT</name>
<keyword evidence="1" id="KW-0521">NADP</keyword>
<feature type="domain" description="Enoyl reductase (ER)" evidence="3">
    <location>
        <begin position="8"/>
        <end position="310"/>
    </location>
</feature>
<dbReference type="GO" id="GO:0003960">
    <property type="term" value="F:quinone reductase (NADPH) activity"/>
    <property type="evidence" value="ECO:0007669"/>
    <property type="project" value="UniProtKB-EC"/>
</dbReference>
<evidence type="ECO:0000259" key="3">
    <source>
        <dbReference type="SMART" id="SM00829"/>
    </source>
</evidence>